<dbReference type="RefSeq" id="WP_269264328.1">
    <property type="nucleotide sequence ID" value="NZ_CP098248.1"/>
</dbReference>
<gene>
    <name evidence="1" type="ORF">NB645_08510</name>
</gene>
<dbReference type="Proteomes" id="UP001164794">
    <property type="component" value="Chromosome"/>
</dbReference>
<evidence type="ECO:0000313" key="2">
    <source>
        <dbReference type="Proteomes" id="UP001164794"/>
    </source>
</evidence>
<sequence length="73" mass="8414">MFFEKLAIPMLSGSELLQKPDASDEIHDAVRKFSMLFVTSVIERLFWQGIIGSRMPFDLSAFALTCFDRHFQV</sequence>
<reference evidence="1" key="1">
    <citation type="journal article" date="2022" name="Front. Microbiol.">
        <title>New perspectives on an old grouping: The genomic and phenotypic variability of Oxalobacter formigenes and the implications for calcium oxalate stone prevention.</title>
        <authorList>
            <person name="Chmiel J.A."/>
            <person name="Carr C."/>
            <person name="Stuivenberg G.A."/>
            <person name="Venema R."/>
            <person name="Chanyi R.M."/>
            <person name="Al K.F."/>
            <person name="Giguere D."/>
            <person name="Say H."/>
            <person name="Akouris P.P."/>
            <person name="Dominguez Romero S.A."/>
            <person name="Kwong A."/>
            <person name="Tai V."/>
            <person name="Koval S.F."/>
            <person name="Razvi H."/>
            <person name="Bjazevic J."/>
            <person name="Burton J.P."/>
        </authorList>
    </citation>
    <scope>NUCLEOTIDE SEQUENCE</scope>
    <source>
        <strain evidence="1">HOxNP-1</strain>
    </source>
</reference>
<keyword evidence="2" id="KW-1185">Reference proteome</keyword>
<proteinExistence type="predicted"/>
<accession>A0ABY7JGV4</accession>
<protein>
    <recommendedName>
        <fullName evidence="3">Transcriptional regulator TetR C-terminal Proteobacteria type domain-containing protein</fullName>
    </recommendedName>
</protein>
<evidence type="ECO:0008006" key="3">
    <source>
        <dbReference type="Google" id="ProtNLM"/>
    </source>
</evidence>
<organism evidence="1 2">
    <name type="scientific">Oxalobacter aliiformigenes</name>
    <dbReference type="NCBI Taxonomy" id="2946593"/>
    <lineage>
        <taxon>Bacteria</taxon>
        <taxon>Pseudomonadati</taxon>
        <taxon>Pseudomonadota</taxon>
        <taxon>Betaproteobacteria</taxon>
        <taxon>Burkholderiales</taxon>
        <taxon>Oxalobacteraceae</taxon>
        <taxon>Oxalobacter</taxon>
    </lineage>
</organism>
<evidence type="ECO:0000313" key="1">
    <source>
        <dbReference type="EMBL" id="WAV96850.1"/>
    </source>
</evidence>
<name>A0ABY7JGV4_9BURK</name>
<dbReference type="EMBL" id="CP098248">
    <property type="protein sequence ID" value="WAV96850.1"/>
    <property type="molecule type" value="Genomic_DNA"/>
</dbReference>